<sequence length="408" mass="43740">MDQQTPHDDVVIIGAGIGGLTLALALRERGIAATILERTAELREVGAAVALSANANNLLARLGVLDALEEVSRAQTDPVFRDGRSGATLGRTPVGRGYRERFGSDYPGVHRADLQRILSEAVGPDRILLSHHVTGLHEDGDRVVLSTRPTARSAAPASSSARTGPAPWSVSGSSGTTTRSTPGAPASRGIIPTEQLTELPDPHAIQFWIGPTGHLLHYAMGGDGQDVNFLAVSRDPQEWTADQWVVPARDEDKFAPFAGWHPAVTQMLGAVEVTQRWALMRRPPLASWHRGRVVLLGDAAHALVPHHGQGANRAIEDTRALAEELATVGSGDPTAAFEAFEGRRRMRTRAVQFASARVAEVLHLPDGPQADARNAAMAGADWFEDRLAWIHGYDPTVDRGIRPGSLSR</sequence>
<reference evidence="1" key="1">
    <citation type="submission" date="2021-11" db="EMBL/GenBank/DDBJ databases">
        <title>Study of the species diversity of bacterial strains isolated from a unique natural object - Shulgan-Tash cave (Bashkiria).</title>
        <authorList>
            <person name="Sazanova A.L."/>
            <person name="Chirak E.R."/>
            <person name="Safronova V.I."/>
        </authorList>
    </citation>
    <scope>NUCLEOTIDE SEQUENCE</scope>
    <source>
        <strain evidence="1">P1</strain>
    </source>
</reference>
<evidence type="ECO:0000313" key="2">
    <source>
        <dbReference type="Proteomes" id="UP001059663"/>
    </source>
</evidence>
<accession>A0AC61U790</accession>
<evidence type="ECO:0000313" key="1">
    <source>
        <dbReference type="EMBL" id="UUZ45877.1"/>
    </source>
</evidence>
<gene>
    <name evidence="1" type="ORF">LP422_08310</name>
</gene>
<keyword evidence="1" id="KW-0560">Oxidoreductase</keyword>
<keyword evidence="1" id="KW-0503">Monooxygenase</keyword>
<organism evidence="1 2">
    <name type="scientific">Janibacter limosus</name>
    <dbReference type="NCBI Taxonomy" id="53458"/>
    <lineage>
        <taxon>Bacteria</taxon>
        <taxon>Bacillati</taxon>
        <taxon>Actinomycetota</taxon>
        <taxon>Actinomycetes</taxon>
        <taxon>Micrococcales</taxon>
        <taxon>Intrasporangiaceae</taxon>
        <taxon>Janibacter</taxon>
    </lineage>
</organism>
<proteinExistence type="predicted"/>
<name>A0AC61U790_9MICO</name>
<protein>
    <submittedName>
        <fullName evidence="1">FAD-dependent monooxygenase</fullName>
    </submittedName>
</protein>
<dbReference type="EMBL" id="CP087977">
    <property type="protein sequence ID" value="UUZ45877.1"/>
    <property type="molecule type" value="Genomic_DNA"/>
</dbReference>
<dbReference type="Proteomes" id="UP001059663">
    <property type="component" value="Chromosome"/>
</dbReference>